<dbReference type="SMART" id="SM00470">
    <property type="entry name" value="ParB"/>
    <property type="match status" value="1"/>
</dbReference>
<dbReference type="InterPro" id="IPR050336">
    <property type="entry name" value="Chromosome_partition/occlusion"/>
</dbReference>
<dbReference type="NCBIfam" id="TIGR00180">
    <property type="entry name" value="parB_part"/>
    <property type="match status" value="1"/>
</dbReference>
<keyword evidence="4" id="KW-1185">Reference proteome</keyword>
<dbReference type="InterPro" id="IPR004437">
    <property type="entry name" value="ParB/RepB/Spo0J"/>
</dbReference>
<reference evidence="3 4" key="1">
    <citation type="submission" date="2023-07" db="EMBL/GenBank/DDBJ databases">
        <title>Sorghum-associated microbial communities from plants grown in Nebraska, USA.</title>
        <authorList>
            <person name="Schachtman D."/>
        </authorList>
    </citation>
    <scope>NUCLEOTIDE SEQUENCE [LARGE SCALE GENOMIC DNA]</scope>
    <source>
        <strain evidence="3 4">BE332</strain>
    </source>
</reference>
<dbReference type="Proteomes" id="UP001239626">
    <property type="component" value="Unassembled WGS sequence"/>
</dbReference>
<dbReference type="RefSeq" id="WP_307494756.1">
    <property type="nucleotide sequence ID" value="NZ_JAUSVB010000008.1"/>
</dbReference>
<dbReference type="SUPFAM" id="SSF110849">
    <property type="entry name" value="ParB/Sulfiredoxin"/>
    <property type="match status" value="1"/>
</dbReference>
<feature type="domain" description="ParB-like N-terminal" evidence="2">
    <location>
        <begin position="27"/>
        <end position="120"/>
    </location>
</feature>
<dbReference type="EMBL" id="JAUSVB010000008">
    <property type="protein sequence ID" value="MDQ0375967.1"/>
    <property type="molecule type" value="Genomic_DNA"/>
</dbReference>
<dbReference type="InterPro" id="IPR036086">
    <property type="entry name" value="ParB/Sulfiredoxin_sf"/>
</dbReference>
<gene>
    <name evidence="3" type="ORF">J2X26_004310</name>
</gene>
<dbReference type="Gene3D" id="3.90.1530.10">
    <property type="entry name" value="Conserved hypothetical protein from pyrococcus furiosus pfu- 392566-001, ParB domain"/>
    <property type="match status" value="1"/>
</dbReference>
<comment type="similarity">
    <text evidence="1">Belongs to the ParB family.</text>
</comment>
<proteinExistence type="inferred from homology"/>
<protein>
    <submittedName>
        <fullName evidence="3">ParB/RepB/Spo0J family partition protein</fullName>
    </submittedName>
</protein>
<evidence type="ECO:0000313" key="3">
    <source>
        <dbReference type="EMBL" id="MDQ0375967.1"/>
    </source>
</evidence>
<evidence type="ECO:0000313" key="4">
    <source>
        <dbReference type="Proteomes" id="UP001239626"/>
    </source>
</evidence>
<accession>A0ABU0EMC6</accession>
<dbReference type="Pfam" id="PF02195">
    <property type="entry name" value="ParB_N"/>
    <property type="match status" value="1"/>
</dbReference>
<dbReference type="InterPro" id="IPR003115">
    <property type="entry name" value="ParB_N"/>
</dbReference>
<dbReference type="PANTHER" id="PTHR33375:SF1">
    <property type="entry name" value="CHROMOSOME-PARTITIONING PROTEIN PARB-RELATED"/>
    <property type="match status" value="1"/>
</dbReference>
<organism evidence="3 4">
    <name type="scientific">Cellulomonas humilata</name>
    <dbReference type="NCBI Taxonomy" id="144055"/>
    <lineage>
        <taxon>Bacteria</taxon>
        <taxon>Bacillati</taxon>
        <taxon>Actinomycetota</taxon>
        <taxon>Actinomycetes</taxon>
        <taxon>Micrococcales</taxon>
        <taxon>Cellulomonadaceae</taxon>
        <taxon>Cellulomonas</taxon>
    </lineage>
</organism>
<evidence type="ECO:0000259" key="2">
    <source>
        <dbReference type="SMART" id="SM00470"/>
    </source>
</evidence>
<comment type="caution">
    <text evidence="3">The sequence shown here is derived from an EMBL/GenBank/DDBJ whole genome shotgun (WGS) entry which is preliminary data.</text>
</comment>
<sequence>MASSEAIDRGGATADGGGASAGATTVTLVRVDRIRPEEGLGRKRDREGHLELQQSIRQFGVLTPITVRPAGDDTDDYLLIKGQGRTLACRILGLDEIPAIVVDESYGQDEKVRQFLVENVARLRMRPVDRALLIRRARENGEETTDIARRFGVAATTVRRLLAQLEDASTAEVAALRSGEISLSLHAVIARHVDPADRDDAVIVVSGAEIRTKELEAIFVGLGWSELSNLGLRQRAQRMALLSWACYSMSNLPNGSVRERIRRLALHFPAQFEDDGATLALVSQ</sequence>
<evidence type="ECO:0000256" key="1">
    <source>
        <dbReference type="ARBA" id="ARBA00006295"/>
    </source>
</evidence>
<dbReference type="Gene3D" id="1.10.10.2830">
    <property type="match status" value="1"/>
</dbReference>
<dbReference type="SUPFAM" id="SSF109709">
    <property type="entry name" value="KorB DNA-binding domain-like"/>
    <property type="match status" value="1"/>
</dbReference>
<name>A0ABU0EMC6_9CELL</name>
<dbReference type="PANTHER" id="PTHR33375">
    <property type="entry name" value="CHROMOSOME-PARTITIONING PROTEIN PARB-RELATED"/>
    <property type="match status" value="1"/>
</dbReference>